<name>A0A7S3VFA5_9STRA</name>
<feature type="chain" id="PRO_5030923980" description="Sulfatase N-terminal domain-containing protein" evidence="6">
    <location>
        <begin position="20"/>
        <end position="986"/>
    </location>
</feature>
<gene>
    <name evidence="9" type="ORF">CDEB00056_LOCUS21916</name>
</gene>
<keyword evidence="2" id="KW-0479">Metal-binding</keyword>
<dbReference type="PANTHER" id="PTHR42693">
    <property type="entry name" value="ARYLSULFATASE FAMILY MEMBER"/>
    <property type="match status" value="1"/>
</dbReference>
<feature type="signal peptide" evidence="6">
    <location>
        <begin position="1"/>
        <end position="19"/>
    </location>
</feature>
<dbReference type="PROSITE" id="PS00149">
    <property type="entry name" value="SULFATASE_2"/>
    <property type="match status" value="1"/>
</dbReference>
<organism evidence="9">
    <name type="scientific">Chaetoceros debilis</name>
    <dbReference type="NCBI Taxonomy" id="122233"/>
    <lineage>
        <taxon>Eukaryota</taxon>
        <taxon>Sar</taxon>
        <taxon>Stramenopiles</taxon>
        <taxon>Ochrophyta</taxon>
        <taxon>Bacillariophyta</taxon>
        <taxon>Coscinodiscophyceae</taxon>
        <taxon>Chaetocerotophycidae</taxon>
        <taxon>Chaetocerotales</taxon>
        <taxon>Chaetocerotaceae</taxon>
        <taxon>Chaetoceros</taxon>
    </lineage>
</organism>
<comment type="similarity">
    <text evidence="1">Belongs to the sulfatase family.</text>
</comment>
<evidence type="ECO:0000256" key="3">
    <source>
        <dbReference type="ARBA" id="ARBA00022801"/>
    </source>
</evidence>
<evidence type="ECO:0000256" key="6">
    <source>
        <dbReference type="SAM" id="SignalP"/>
    </source>
</evidence>
<dbReference type="InterPro" id="IPR017850">
    <property type="entry name" value="Alkaline_phosphatase_core_sf"/>
</dbReference>
<dbReference type="Pfam" id="PF00884">
    <property type="entry name" value="Sulfatase"/>
    <property type="match status" value="1"/>
</dbReference>
<sequence length="986" mass="108426">MKLAAFVVLLLLQPYSAESQGATTCSGLRLNFPAPSTGECLTAWDNQKGEVKEYPGDFDGFKNEAKIYRCPARNKRVIISNGIPDHQVTLQNKKGPCVINWAVEIPLNPTIATSRTEVPIRGMLAMALNGIPAYGPQESDSNNAVEGDDGVQGARFWYGHAGPNSAWHIHNPQMGEETVTATTLLGYAMDGFPIYGPLDDNSVSNLDPCNGIENSDGSYQYHVRAIDQVDGDLDYCNGSNPENNWNYILGCYSGTTAGSQVFDSTAYNLDTTDCVEEGTPTASPTQSPISQGTRPNIIVMQPDDLQFFDEWTRPPNNPTTSAKTINFPVAGLPNIDSLRLNGLQMKEAYTASPVCGTSRYSTLTGKYPSRSGMVRQHAQENSNGDPALVTIPTTKLVDLDGINDCTKENIAVQFTNNGYRTGMIGKWHLSKIKDDEYTYAAAVGRVKQCGFSTVEGLYIENLASEGGFNNYSDGTFSHNMEWITYEAVQFINSQDEKPFFLYFNPTVPHSSNDVGDALTKFTCQDTANGKLGFDPVIKGMTEQYGNCADYRESIYNRADTEDDYGPIWLDDSVGAIITALEDKGVLDNTIFLFQLDHGMETKEALYENGLRIPQFIHYPAKYSSGSTFDKPVSTIDIGATMLDFAGITPNYELDGVSWKDVSDDEDLETWWENSRCLFFELEQDRAVRCGCYKYLSIFEQTNTVSTTYKRGTQKELSNDLKNLFDLCDGTTDYVTDPTNNKEAQSVLNSDVDKGTELEAMMECHDTRTHYSSDPDFSACNLSPAPSPDLDTSSPSNTPSSSPSAALSNAPSSSSPSAAPSAEASDGPSFGPSYVPSFGPSYGPSRAPSDADDMNCIENNNSKFFARTRGDEKKYKCKQLRKKNDKKKQKMCKMTEIASDGTKPAKDVCPVTCDICNCGEIANAKFYFKTNPGGIQQKNKTCGWLEKYFERKPEKAQEICNMETPDFDIIKPLASEACRITCDTCLV</sequence>
<accession>A0A7S3VFA5</accession>
<dbReference type="InterPro" id="IPR050738">
    <property type="entry name" value="Sulfatase"/>
</dbReference>
<keyword evidence="6" id="KW-0732">Signal</keyword>
<evidence type="ECO:0000256" key="2">
    <source>
        <dbReference type="ARBA" id="ARBA00022723"/>
    </source>
</evidence>
<keyword evidence="3" id="KW-0378">Hydrolase</keyword>
<evidence type="ECO:0008006" key="10">
    <source>
        <dbReference type="Google" id="ProtNLM"/>
    </source>
</evidence>
<evidence type="ECO:0000256" key="5">
    <source>
        <dbReference type="SAM" id="MobiDB-lite"/>
    </source>
</evidence>
<dbReference type="InterPro" id="IPR025924">
    <property type="entry name" value="YHYH_dom"/>
</dbReference>
<reference evidence="9" key="1">
    <citation type="submission" date="2021-01" db="EMBL/GenBank/DDBJ databases">
        <authorList>
            <person name="Corre E."/>
            <person name="Pelletier E."/>
            <person name="Niang G."/>
            <person name="Scheremetjew M."/>
            <person name="Finn R."/>
            <person name="Kale V."/>
            <person name="Holt S."/>
            <person name="Cochrane G."/>
            <person name="Meng A."/>
            <person name="Brown T."/>
            <person name="Cohen L."/>
        </authorList>
    </citation>
    <scope>NUCLEOTIDE SEQUENCE</scope>
    <source>
        <strain evidence="9">MM31A-1</strain>
    </source>
</reference>
<evidence type="ECO:0000256" key="1">
    <source>
        <dbReference type="ARBA" id="ARBA00008779"/>
    </source>
</evidence>
<feature type="domain" description="YHYH" evidence="8">
    <location>
        <begin position="104"/>
        <end position="240"/>
    </location>
</feature>
<evidence type="ECO:0000259" key="8">
    <source>
        <dbReference type="Pfam" id="PF14240"/>
    </source>
</evidence>
<dbReference type="InterPro" id="IPR000917">
    <property type="entry name" value="Sulfatase_N"/>
</dbReference>
<dbReference type="InterPro" id="IPR024607">
    <property type="entry name" value="Sulfatase_CS"/>
</dbReference>
<protein>
    <recommendedName>
        <fullName evidence="10">Sulfatase N-terminal domain-containing protein</fullName>
    </recommendedName>
</protein>
<evidence type="ECO:0000259" key="7">
    <source>
        <dbReference type="Pfam" id="PF00884"/>
    </source>
</evidence>
<feature type="region of interest" description="Disordered" evidence="5">
    <location>
        <begin position="774"/>
        <end position="853"/>
    </location>
</feature>
<dbReference type="PANTHER" id="PTHR42693:SF33">
    <property type="entry name" value="ARYLSULFATASE"/>
    <property type="match status" value="1"/>
</dbReference>
<dbReference type="Pfam" id="PF14240">
    <property type="entry name" value="YHYH"/>
    <property type="match status" value="1"/>
</dbReference>
<feature type="domain" description="Sulfatase N-terminal" evidence="7">
    <location>
        <begin position="308"/>
        <end position="647"/>
    </location>
</feature>
<dbReference type="GO" id="GO:0004065">
    <property type="term" value="F:arylsulfatase activity"/>
    <property type="evidence" value="ECO:0007669"/>
    <property type="project" value="TreeGrafter"/>
</dbReference>
<dbReference type="EMBL" id="HBIO01028573">
    <property type="protein sequence ID" value="CAE0477063.1"/>
    <property type="molecule type" value="Transcribed_RNA"/>
</dbReference>
<feature type="compositionally biased region" description="Low complexity" evidence="5">
    <location>
        <begin position="787"/>
        <end position="824"/>
    </location>
</feature>
<dbReference type="SUPFAM" id="SSF53649">
    <property type="entry name" value="Alkaline phosphatase-like"/>
    <property type="match status" value="1"/>
</dbReference>
<evidence type="ECO:0000313" key="9">
    <source>
        <dbReference type="EMBL" id="CAE0477063.1"/>
    </source>
</evidence>
<keyword evidence="4" id="KW-0106">Calcium</keyword>
<dbReference type="Gene3D" id="3.40.720.10">
    <property type="entry name" value="Alkaline Phosphatase, subunit A"/>
    <property type="match status" value="1"/>
</dbReference>
<dbReference type="GO" id="GO:0046872">
    <property type="term" value="F:metal ion binding"/>
    <property type="evidence" value="ECO:0007669"/>
    <property type="project" value="UniProtKB-KW"/>
</dbReference>
<evidence type="ECO:0000256" key="4">
    <source>
        <dbReference type="ARBA" id="ARBA00022837"/>
    </source>
</evidence>
<dbReference type="AlphaFoldDB" id="A0A7S3VFA5"/>
<proteinExistence type="inferred from homology"/>